<dbReference type="SUPFAM" id="SSF48403">
    <property type="entry name" value="Ankyrin repeat"/>
    <property type="match status" value="1"/>
</dbReference>
<evidence type="ECO:0000256" key="7">
    <source>
        <dbReference type="PROSITE-ProRule" id="PRU00023"/>
    </source>
</evidence>
<comment type="subcellular location">
    <subcellularLocation>
        <location evidence="1">Membrane</location>
        <topology evidence="1">Multi-pass membrane protein</topology>
    </subcellularLocation>
</comment>
<keyword evidence="3" id="KW-0677">Repeat</keyword>
<gene>
    <name evidence="10" type="ORF">P3X46_010482</name>
</gene>
<dbReference type="InterPro" id="IPR026961">
    <property type="entry name" value="PGG_dom"/>
</dbReference>
<proteinExistence type="predicted"/>
<evidence type="ECO:0000256" key="5">
    <source>
        <dbReference type="ARBA" id="ARBA00023043"/>
    </source>
</evidence>
<dbReference type="InterPro" id="IPR002110">
    <property type="entry name" value="Ankyrin_rpt"/>
</dbReference>
<evidence type="ECO:0000256" key="8">
    <source>
        <dbReference type="SAM" id="Phobius"/>
    </source>
</evidence>
<organism evidence="10 11">
    <name type="scientific">Hevea brasiliensis</name>
    <name type="common">Para rubber tree</name>
    <name type="synonym">Siphonia brasiliensis</name>
    <dbReference type="NCBI Taxonomy" id="3981"/>
    <lineage>
        <taxon>Eukaryota</taxon>
        <taxon>Viridiplantae</taxon>
        <taxon>Streptophyta</taxon>
        <taxon>Embryophyta</taxon>
        <taxon>Tracheophyta</taxon>
        <taxon>Spermatophyta</taxon>
        <taxon>Magnoliopsida</taxon>
        <taxon>eudicotyledons</taxon>
        <taxon>Gunneridae</taxon>
        <taxon>Pentapetalae</taxon>
        <taxon>rosids</taxon>
        <taxon>fabids</taxon>
        <taxon>Malpighiales</taxon>
        <taxon>Euphorbiaceae</taxon>
        <taxon>Crotonoideae</taxon>
        <taxon>Micrandreae</taxon>
        <taxon>Hevea</taxon>
    </lineage>
</organism>
<dbReference type="InterPro" id="IPR036770">
    <property type="entry name" value="Ankyrin_rpt-contain_sf"/>
</dbReference>
<feature type="non-terminal residue" evidence="10">
    <location>
        <position position="1"/>
    </location>
</feature>
<feature type="domain" description="PGG" evidence="9">
    <location>
        <begin position="176"/>
        <end position="286"/>
    </location>
</feature>
<feature type="repeat" description="ANK" evidence="7">
    <location>
        <begin position="87"/>
        <end position="119"/>
    </location>
</feature>
<evidence type="ECO:0000256" key="4">
    <source>
        <dbReference type="ARBA" id="ARBA00022989"/>
    </source>
</evidence>
<feature type="non-terminal residue" evidence="10">
    <location>
        <position position="352"/>
    </location>
</feature>
<keyword evidence="6 8" id="KW-0472">Membrane</keyword>
<sequence>MLEEMAKVNPELLQLKDGKGRNVLHWAAHRGNLNAVGFLSRKFRWSMFEMDDKGFFPIHIASKKGHVNVITELLKHWPYPTELLSREGQNILHVAAKSGKNNVVKYILETPALEKLLNARDINGNTPLHLAAMHSHPAVVLTNCALWSAGAKQSLDLKIHKQKGKGSNYQKAPATQWLKEWVGMLLMVETLVATVTFTAAFTVPGGYNGSENPDKGMATMLNGHMFRLFVVCNTMAFYSSIISIFSMFWTVTSDYHLVATAYKLSLRLFLLALGMMSIAFMAAVHVAVSRLSWLAYYTLIMGIISLVILLTMFLAYVFPLHLRPYVMRYISYYISLAIVHLLGPYTRLPLYK</sequence>
<keyword evidence="2 8" id="KW-0812">Transmembrane</keyword>
<dbReference type="Gene3D" id="1.25.40.20">
    <property type="entry name" value="Ankyrin repeat-containing domain"/>
    <property type="match status" value="1"/>
</dbReference>
<evidence type="ECO:0000256" key="1">
    <source>
        <dbReference type="ARBA" id="ARBA00004141"/>
    </source>
</evidence>
<feature type="transmembrane region" description="Helical" evidence="8">
    <location>
        <begin position="181"/>
        <end position="205"/>
    </location>
</feature>
<dbReference type="PANTHER" id="PTHR24186:SF46">
    <property type="entry name" value="PROTEIN ACCELERATED CELL DEATH 6-LIKE"/>
    <property type="match status" value="1"/>
</dbReference>
<dbReference type="EMBL" id="JARPOI010000006">
    <property type="protein sequence ID" value="KAJ9178613.1"/>
    <property type="molecule type" value="Genomic_DNA"/>
</dbReference>
<dbReference type="Proteomes" id="UP001174677">
    <property type="component" value="Chromosome 6"/>
</dbReference>
<evidence type="ECO:0000313" key="10">
    <source>
        <dbReference type="EMBL" id="KAJ9178613.1"/>
    </source>
</evidence>
<accession>A0ABQ9MIC7</accession>
<keyword evidence="5 7" id="KW-0040">ANK repeat</keyword>
<keyword evidence="11" id="KW-1185">Reference proteome</keyword>
<feature type="transmembrane region" description="Helical" evidence="8">
    <location>
        <begin position="294"/>
        <end position="318"/>
    </location>
</feature>
<dbReference type="SMART" id="SM00248">
    <property type="entry name" value="ANK"/>
    <property type="match status" value="4"/>
</dbReference>
<feature type="transmembrane region" description="Helical" evidence="8">
    <location>
        <begin position="225"/>
        <end position="252"/>
    </location>
</feature>
<keyword evidence="4 8" id="KW-1133">Transmembrane helix</keyword>
<evidence type="ECO:0000256" key="2">
    <source>
        <dbReference type="ARBA" id="ARBA00022692"/>
    </source>
</evidence>
<dbReference type="PANTHER" id="PTHR24186">
    <property type="entry name" value="PROTEIN PHOSPHATASE 1 REGULATORY SUBUNIT"/>
    <property type="match status" value="1"/>
</dbReference>
<evidence type="ECO:0000256" key="3">
    <source>
        <dbReference type="ARBA" id="ARBA00022737"/>
    </source>
</evidence>
<feature type="transmembrane region" description="Helical" evidence="8">
    <location>
        <begin position="264"/>
        <end position="288"/>
    </location>
</feature>
<dbReference type="Pfam" id="PF13962">
    <property type="entry name" value="PGG"/>
    <property type="match status" value="1"/>
</dbReference>
<protein>
    <recommendedName>
        <fullName evidence="9">PGG domain-containing protein</fullName>
    </recommendedName>
</protein>
<evidence type="ECO:0000259" key="9">
    <source>
        <dbReference type="Pfam" id="PF13962"/>
    </source>
</evidence>
<evidence type="ECO:0000313" key="11">
    <source>
        <dbReference type="Proteomes" id="UP001174677"/>
    </source>
</evidence>
<reference evidence="10" key="1">
    <citation type="journal article" date="2023" name="Plant Biotechnol. J.">
        <title>Chromosome-level wild Hevea brasiliensis genome provides new tools for genomic-assisted breeding and valuable loci to elevate rubber yield.</title>
        <authorList>
            <person name="Cheng H."/>
            <person name="Song X."/>
            <person name="Hu Y."/>
            <person name="Wu T."/>
            <person name="Yang Q."/>
            <person name="An Z."/>
            <person name="Feng S."/>
            <person name="Deng Z."/>
            <person name="Wu W."/>
            <person name="Zeng X."/>
            <person name="Tu M."/>
            <person name="Wang X."/>
            <person name="Huang H."/>
        </authorList>
    </citation>
    <scope>NUCLEOTIDE SEQUENCE</scope>
    <source>
        <strain evidence="10">MT/VB/25A 57/8</strain>
    </source>
</reference>
<feature type="repeat" description="ANK" evidence="7">
    <location>
        <begin position="53"/>
        <end position="76"/>
    </location>
</feature>
<feature type="transmembrane region" description="Helical" evidence="8">
    <location>
        <begin position="330"/>
        <end position="348"/>
    </location>
</feature>
<evidence type="ECO:0000256" key="6">
    <source>
        <dbReference type="ARBA" id="ARBA00023136"/>
    </source>
</evidence>
<comment type="caution">
    <text evidence="10">The sequence shown here is derived from an EMBL/GenBank/DDBJ whole genome shotgun (WGS) entry which is preliminary data.</text>
</comment>
<dbReference type="PROSITE" id="PS50088">
    <property type="entry name" value="ANK_REPEAT"/>
    <property type="match status" value="2"/>
</dbReference>
<dbReference type="PROSITE" id="PS50297">
    <property type="entry name" value="ANK_REP_REGION"/>
    <property type="match status" value="2"/>
</dbReference>
<dbReference type="Pfam" id="PF12796">
    <property type="entry name" value="Ank_2"/>
    <property type="match status" value="2"/>
</dbReference>
<name>A0ABQ9MIC7_HEVBR</name>